<dbReference type="Pfam" id="PF00043">
    <property type="entry name" value="GST_C"/>
    <property type="match status" value="1"/>
</dbReference>
<dbReference type="Gene3D" id="1.20.1050.10">
    <property type="match status" value="1"/>
</dbReference>
<dbReference type="AlphaFoldDB" id="A0A7S0A460"/>
<protein>
    <recommendedName>
        <fullName evidence="1">GST C-terminal domain-containing protein</fullName>
    </recommendedName>
</protein>
<gene>
    <name evidence="2" type="ORF">PBAH0796_LOCUS7931</name>
</gene>
<dbReference type="PANTHER" id="PTHR43986:SF1">
    <property type="entry name" value="ELONGATION FACTOR 1-GAMMA"/>
    <property type="match status" value="1"/>
</dbReference>
<evidence type="ECO:0000313" key="2">
    <source>
        <dbReference type="EMBL" id="CAD8352564.1"/>
    </source>
</evidence>
<dbReference type="SUPFAM" id="SSF52833">
    <property type="entry name" value="Thioredoxin-like"/>
    <property type="match status" value="1"/>
</dbReference>
<dbReference type="SUPFAM" id="SSF47616">
    <property type="entry name" value="GST C-terminal domain-like"/>
    <property type="match status" value="1"/>
</dbReference>
<dbReference type="InterPro" id="IPR004046">
    <property type="entry name" value="GST_C"/>
</dbReference>
<dbReference type="EMBL" id="HBEG01013053">
    <property type="protein sequence ID" value="CAD8352564.1"/>
    <property type="molecule type" value="Transcribed_RNA"/>
</dbReference>
<reference evidence="2" key="1">
    <citation type="submission" date="2021-01" db="EMBL/GenBank/DDBJ databases">
        <authorList>
            <person name="Corre E."/>
            <person name="Pelletier E."/>
            <person name="Niang G."/>
            <person name="Scheremetjew M."/>
            <person name="Finn R."/>
            <person name="Kale V."/>
            <person name="Holt S."/>
            <person name="Cochrane G."/>
            <person name="Meng A."/>
            <person name="Brown T."/>
            <person name="Cohen L."/>
        </authorList>
    </citation>
    <scope>NUCLEOTIDE SEQUENCE</scope>
    <source>
        <strain evidence="2">Pbaha01</strain>
    </source>
</reference>
<dbReference type="GO" id="GO:0005634">
    <property type="term" value="C:nucleus"/>
    <property type="evidence" value="ECO:0007669"/>
    <property type="project" value="TreeGrafter"/>
</dbReference>
<dbReference type="GO" id="GO:0006414">
    <property type="term" value="P:translational elongation"/>
    <property type="evidence" value="ECO:0007669"/>
    <property type="project" value="TreeGrafter"/>
</dbReference>
<dbReference type="Gene3D" id="3.40.30.10">
    <property type="entry name" value="Glutaredoxin"/>
    <property type="match status" value="1"/>
</dbReference>
<organism evidence="2">
    <name type="scientific">Pyrodinium bahamense</name>
    <dbReference type="NCBI Taxonomy" id="73915"/>
    <lineage>
        <taxon>Eukaryota</taxon>
        <taxon>Sar</taxon>
        <taxon>Alveolata</taxon>
        <taxon>Dinophyceae</taxon>
        <taxon>Gonyaulacales</taxon>
        <taxon>Pyrocystaceae</taxon>
        <taxon>Pyrodinium</taxon>
    </lineage>
</organism>
<dbReference type="InterPro" id="IPR010987">
    <property type="entry name" value="Glutathione-S-Trfase_C-like"/>
</dbReference>
<evidence type="ECO:0000259" key="1">
    <source>
        <dbReference type="PROSITE" id="PS50405"/>
    </source>
</evidence>
<dbReference type="InterPro" id="IPR040079">
    <property type="entry name" value="Glutathione_S-Trfase"/>
</dbReference>
<dbReference type="GO" id="GO:0005737">
    <property type="term" value="C:cytoplasm"/>
    <property type="evidence" value="ECO:0007669"/>
    <property type="project" value="TreeGrafter"/>
</dbReference>
<proteinExistence type="predicted"/>
<dbReference type="CDD" id="cd10289">
    <property type="entry name" value="GST_C_AaRS_like"/>
    <property type="match status" value="1"/>
</dbReference>
<sequence>MPSWVLFRPAGPAPEFTKVMLTAGLCGVELEVKQAEGVEKVPEPGQGLLSAPEGRFPVLQTPQGQLFGSQAICRFLAKTRPQFALHGDTFHEQGEVDSWLEFLQNELEVSLNCFLHELQRPHVEQQVEVEQEAKRDIVAAMRVLDNHLLRSMYLVGHHPTLADLCAQAALKHIMKAAEGLITKDSYRNLHRWFATLEGQTAGTELQ</sequence>
<dbReference type="InterPro" id="IPR050802">
    <property type="entry name" value="EF-GSTs"/>
</dbReference>
<dbReference type="SFLD" id="SFLDS00019">
    <property type="entry name" value="Glutathione_Transferase_(cytos"/>
    <property type="match status" value="1"/>
</dbReference>
<feature type="domain" description="GST C-terminal" evidence="1">
    <location>
        <begin position="89"/>
        <end position="206"/>
    </location>
</feature>
<dbReference type="InterPro" id="IPR036282">
    <property type="entry name" value="Glutathione-S-Trfase_C_sf"/>
</dbReference>
<dbReference type="InterPro" id="IPR036249">
    <property type="entry name" value="Thioredoxin-like_sf"/>
</dbReference>
<name>A0A7S0A460_9DINO</name>
<dbReference type="PANTHER" id="PTHR43986">
    <property type="entry name" value="ELONGATION FACTOR 1-GAMMA"/>
    <property type="match status" value="1"/>
</dbReference>
<accession>A0A7S0A460</accession>
<dbReference type="PROSITE" id="PS50405">
    <property type="entry name" value="GST_CTER"/>
    <property type="match status" value="1"/>
</dbReference>